<dbReference type="InterPro" id="IPR000873">
    <property type="entry name" value="AMP-dep_synth/lig_dom"/>
</dbReference>
<evidence type="ECO:0000313" key="4">
    <source>
        <dbReference type="Proteomes" id="UP000800235"/>
    </source>
</evidence>
<feature type="domain" description="AMP-binding enzyme C-terminal" evidence="2">
    <location>
        <begin position="467"/>
        <end position="542"/>
    </location>
</feature>
<reference evidence="3" key="1">
    <citation type="journal article" date="2020" name="Stud. Mycol.">
        <title>101 Dothideomycetes genomes: a test case for predicting lifestyles and emergence of pathogens.</title>
        <authorList>
            <person name="Haridas S."/>
            <person name="Albert R."/>
            <person name="Binder M."/>
            <person name="Bloem J."/>
            <person name="Labutti K."/>
            <person name="Salamov A."/>
            <person name="Andreopoulos B."/>
            <person name="Baker S."/>
            <person name="Barry K."/>
            <person name="Bills G."/>
            <person name="Bluhm B."/>
            <person name="Cannon C."/>
            <person name="Castanera R."/>
            <person name="Culley D."/>
            <person name="Daum C."/>
            <person name="Ezra D."/>
            <person name="Gonzalez J."/>
            <person name="Henrissat B."/>
            <person name="Kuo A."/>
            <person name="Liang C."/>
            <person name="Lipzen A."/>
            <person name="Lutzoni F."/>
            <person name="Magnuson J."/>
            <person name="Mondo S."/>
            <person name="Nolan M."/>
            <person name="Ohm R."/>
            <person name="Pangilinan J."/>
            <person name="Park H.-J."/>
            <person name="Ramirez L."/>
            <person name="Alfaro M."/>
            <person name="Sun H."/>
            <person name="Tritt A."/>
            <person name="Yoshinaga Y."/>
            <person name="Zwiers L.-H."/>
            <person name="Turgeon B."/>
            <person name="Goodwin S."/>
            <person name="Spatafora J."/>
            <person name="Crous P."/>
            <person name="Grigoriev I."/>
        </authorList>
    </citation>
    <scope>NUCLEOTIDE SEQUENCE</scope>
    <source>
        <strain evidence="3">CBS 130266</strain>
    </source>
</reference>
<evidence type="ECO:0000259" key="1">
    <source>
        <dbReference type="Pfam" id="PF00501"/>
    </source>
</evidence>
<dbReference type="OrthoDB" id="6509636at2759"/>
<dbReference type="PROSITE" id="PS00455">
    <property type="entry name" value="AMP_BINDING"/>
    <property type="match status" value="1"/>
</dbReference>
<dbReference type="Pfam" id="PF13193">
    <property type="entry name" value="AMP-binding_C"/>
    <property type="match status" value="1"/>
</dbReference>
<dbReference type="Gene3D" id="3.30.300.30">
    <property type="match status" value="1"/>
</dbReference>
<dbReference type="InterPro" id="IPR042099">
    <property type="entry name" value="ANL_N_sf"/>
</dbReference>
<evidence type="ECO:0000313" key="3">
    <source>
        <dbReference type="EMBL" id="KAF2430449.1"/>
    </source>
</evidence>
<dbReference type="CDD" id="cd05911">
    <property type="entry name" value="Firefly_Luc_like"/>
    <property type="match status" value="1"/>
</dbReference>
<dbReference type="InterPro" id="IPR020845">
    <property type="entry name" value="AMP-binding_CS"/>
</dbReference>
<keyword evidence="4" id="KW-1185">Reference proteome</keyword>
<dbReference type="PANTHER" id="PTHR24096">
    <property type="entry name" value="LONG-CHAIN-FATTY-ACID--COA LIGASE"/>
    <property type="match status" value="1"/>
</dbReference>
<dbReference type="AlphaFoldDB" id="A0A9P4NQY6"/>
<dbReference type="Gene3D" id="3.40.50.12780">
    <property type="entry name" value="N-terminal domain of ligase-like"/>
    <property type="match status" value="1"/>
</dbReference>
<dbReference type="GO" id="GO:0016405">
    <property type="term" value="F:CoA-ligase activity"/>
    <property type="evidence" value="ECO:0007669"/>
    <property type="project" value="TreeGrafter"/>
</dbReference>
<dbReference type="PANTHER" id="PTHR24096:SF194">
    <property type="entry name" value="AMP-DEPENDENT SYNTHETASE_LIGASE DOMAIN-CONTAINING PROTEIN"/>
    <property type="match status" value="1"/>
</dbReference>
<protein>
    <submittedName>
        <fullName evidence="3">4-coumarate-CoA ligase</fullName>
    </submittedName>
</protein>
<dbReference type="SUPFAM" id="SSF56801">
    <property type="entry name" value="Acetyl-CoA synthetase-like"/>
    <property type="match status" value="1"/>
</dbReference>
<feature type="domain" description="AMP-dependent synthetase/ligase" evidence="1">
    <location>
        <begin position="53"/>
        <end position="416"/>
    </location>
</feature>
<evidence type="ECO:0000259" key="2">
    <source>
        <dbReference type="Pfam" id="PF13193"/>
    </source>
</evidence>
<organism evidence="3 4">
    <name type="scientific">Tothia fuscella</name>
    <dbReference type="NCBI Taxonomy" id="1048955"/>
    <lineage>
        <taxon>Eukaryota</taxon>
        <taxon>Fungi</taxon>
        <taxon>Dikarya</taxon>
        <taxon>Ascomycota</taxon>
        <taxon>Pezizomycotina</taxon>
        <taxon>Dothideomycetes</taxon>
        <taxon>Pleosporomycetidae</taxon>
        <taxon>Venturiales</taxon>
        <taxon>Cylindrosympodiaceae</taxon>
        <taxon>Tothia</taxon>
    </lineage>
</organism>
<dbReference type="EMBL" id="MU007039">
    <property type="protein sequence ID" value="KAF2430449.1"/>
    <property type="molecule type" value="Genomic_DNA"/>
</dbReference>
<keyword evidence="3" id="KW-0436">Ligase</keyword>
<proteinExistence type="predicted"/>
<dbReference type="Pfam" id="PF00501">
    <property type="entry name" value="AMP-binding"/>
    <property type="match status" value="1"/>
</dbReference>
<dbReference type="Proteomes" id="UP000800235">
    <property type="component" value="Unassembled WGS sequence"/>
</dbReference>
<name>A0A9P4NQY6_9PEZI</name>
<gene>
    <name evidence="3" type="ORF">EJ08DRAFT_649741</name>
</gene>
<accession>A0A9P4NQY6</accession>
<dbReference type="InterPro" id="IPR045851">
    <property type="entry name" value="AMP-bd_C_sf"/>
</dbReference>
<sequence length="567" mass="62975">MNPPSASPANTHVRMVLTSPLGDVPVPKTDLLTYLFPSNAAISEDPIWLDARDPENSLSPKQLLQWVKRLAIGLDRLAIREQEAVMILTPNHIFVPAAYLGIVGSRRIFSAANPIYTEQELSHQLSNTGSRVVLVHPSLLETAIGAAKKCGLPLEHIFQFSDRPTAPVMGILDWRAMLGSPEEAEAYHWKPMTPSESAKTVATVNYSSGTTGLPKGVCVSHLNIIANTQQTIAIKFHGFPYGEKDHPPERWLGFLPLYHAYGQLWCMVMAIKLNIPIYVMKQFNFVPFLENIQKYKITDLQTAPPILVMLSKRPETAQYDISTVKHILCGAAPLSRELQNDITKRFNIRVTQGWGMTEVTCGAMHVPFSADDDTGSVGLLDPGMECLLLDDDGKEVGPGEPGEIFVRGENVCLGYWKNEEATRDSLSEDGWLKTGDIAVVDKKGWFWIVDRKKELIKVNALQVAPAELEAALLEHDEIADAACVGITLHSEEWPRGYVVRKAGSTITEEEIHRFMKEKVAKHKQLVGGIVFIDEVPKLASGKIIRKLLKEWAKRDASILESKVKARL</sequence>
<comment type="caution">
    <text evidence="3">The sequence shown here is derived from an EMBL/GenBank/DDBJ whole genome shotgun (WGS) entry which is preliminary data.</text>
</comment>
<dbReference type="InterPro" id="IPR025110">
    <property type="entry name" value="AMP-bd_C"/>
</dbReference>